<comment type="caution">
    <text evidence="2">The sequence shown here is derived from an EMBL/GenBank/DDBJ whole genome shotgun (WGS) entry which is preliminary data.</text>
</comment>
<feature type="signal peptide" evidence="1">
    <location>
        <begin position="1"/>
        <end position="16"/>
    </location>
</feature>
<sequence length="147" mass="15815">MTTSRAWAFVTGTALAALIVGCEKPPPPPPPDGASGVRGVCLLPAEPAGADGEVPERRRWADVQVVATRTNISSRAPEWDRKDRTTADASGAYQLALNPGPHSIWVQDPARLKDMAISPLFAQVEGGSFTEFVTDYDQIRMTNVRAK</sequence>
<feature type="chain" id="PRO_5046905385" description="Carboxypeptidase regulatory-like domain-containing protein" evidence="1">
    <location>
        <begin position="17"/>
        <end position="147"/>
    </location>
</feature>
<reference evidence="3" key="1">
    <citation type="journal article" date="2023" name="Mar. Drugs">
        <title>Gemmata algarum, a Novel Planctomycete Isolated from an Algal Mat, Displays Antimicrobial Activity.</title>
        <authorList>
            <person name="Kumar G."/>
            <person name="Kallscheuer N."/>
            <person name="Kashif M."/>
            <person name="Ahamad S."/>
            <person name="Jagadeeshwari U."/>
            <person name="Pannikurungottu S."/>
            <person name="Haufschild T."/>
            <person name="Kabuu M."/>
            <person name="Sasikala C."/>
            <person name="Jogler C."/>
            <person name="Ramana C."/>
        </authorList>
    </citation>
    <scope>NUCLEOTIDE SEQUENCE [LARGE SCALE GENOMIC DNA]</scope>
    <source>
        <strain evidence="3">JC673</strain>
    </source>
</reference>
<evidence type="ECO:0000256" key="1">
    <source>
        <dbReference type="SAM" id="SignalP"/>
    </source>
</evidence>
<dbReference type="Proteomes" id="UP001272242">
    <property type="component" value="Unassembled WGS sequence"/>
</dbReference>
<accession>A0ABU5EV91</accession>
<dbReference type="EMBL" id="JAXBLV010000099">
    <property type="protein sequence ID" value="MDY3559221.1"/>
    <property type="molecule type" value="Genomic_DNA"/>
</dbReference>
<name>A0ABU5EV91_9BACT</name>
<keyword evidence="1" id="KW-0732">Signal</keyword>
<dbReference type="RefSeq" id="WP_320686026.1">
    <property type="nucleotide sequence ID" value="NZ_JAXBLV010000099.1"/>
</dbReference>
<keyword evidence="3" id="KW-1185">Reference proteome</keyword>
<evidence type="ECO:0000313" key="2">
    <source>
        <dbReference type="EMBL" id="MDY3559221.1"/>
    </source>
</evidence>
<gene>
    <name evidence="2" type="ORF">R5W23_006439</name>
</gene>
<proteinExistence type="predicted"/>
<dbReference type="PROSITE" id="PS51257">
    <property type="entry name" value="PROKAR_LIPOPROTEIN"/>
    <property type="match status" value="1"/>
</dbReference>
<evidence type="ECO:0008006" key="4">
    <source>
        <dbReference type="Google" id="ProtNLM"/>
    </source>
</evidence>
<organism evidence="2 3">
    <name type="scientific">Gemmata algarum</name>
    <dbReference type="NCBI Taxonomy" id="2975278"/>
    <lineage>
        <taxon>Bacteria</taxon>
        <taxon>Pseudomonadati</taxon>
        <taxon>Planctomycetota</taxon>
        <taxon>Planctomycetia</taxon>
        <taxon>Gemmatales</taxon>
        <taxon>Gemmataceae</taxon>
        <taxon>Gemmata</taxon>
    </lineage>
</organism>
<evidence type="ECO:0000313" key="3">
    <source>
        <dbReference type="Proteomes" id="UP001272242"/>
    </source>
</evidence>
<protein>
    <recommendedName>
        <fullName evidence="4">Carboxypeptidase regulatory-like domain-containing protein</fullName>
    </recommendedName>
</protein>